<feature type="signal peptide" evidence="1">
    <location>
        <begin position="1"/>
        <end position="20"/>
    </location>
</feature>
<protein>
    <submittedName>
        <fullName evidence="2">Uncharacterized protein</fullName>
    </submittedName>
</protein>
<dbReference type="AlphaFoldDB" id="A0A8J2HIC0"/>
<gene>
    <name evidence="2" type="ORF">HICCMSTLAB_LOCUS10756</name>
</gene>
<reference evidence="2" key="1">
    <citation type="submission" date="2021-04" db="EMBL/GenBank/DDBJ databases">
        <authorList>
            <person name="Chebbi M.A.C M."/>
        </authorList>
    </citation>
    <scope>NUCLEOTIDE SEQUENCE</scope>
</reference>
<evidence type="ECO:0000313" key="2">
    <source>
        <dbReference type="EMBL" id="CAG5101920.1"/>
    </source>
</evidence>
<accession>A0A8J2HIC0</accession>
<proteinExistence type="predicted"/>
<keyword evidence="3" id="KW-1185">Reference proteome</keyword>
<dbReference type="Proteomes" id="UP000786811">
    <property type="component" value="Unassembled WGS sequence"/>
</dbReference>
<comment type="caution">
    <text evidence="2">The sequence shown here is derived from an EMBL/GenBank/DDBJ whole genome shotgun (WGS) entry which is preliminary data.</text>
</comment>
<feature type="chain" id="PRO_5035173673" evidence="1">
    <location>
        <begin position="21"/>
        <end position="138"/>
    </location>
</feature>
<keyword evidence="1" id="KW-0732">Signal</keyword>
<sequence length="138" mass="16472">MESFKINLALIFFFIAFASAINKLDPEEYRFSYRCFEDSVVVSFEQQSPYEVHLYTVSSDKDEYRCSRTFTPNEPAIKELNFKSCSYAARQFQVYVDEQYGRSLQQHFFSVNCRVPETPRELSFWDKLTQIFKSDREE</sequence>
<evidence type="ECO:0000313" key="3">
    <source>
        <dbReference type="Proteomes" id="UP000786811"/>
    </source>
</evidence>
<dbReference type="EMBL" id="CAJNRD030001123">
    <property type="protein sequence ID" value="CAG5101920.1"/>
    <property type="molecule type" value="Genomic_DNA"/>
</dbReference>
<organism evidence="2 3">
    <name type="scientific">Cotesia congregata</name>
    <name type="common">Parasitoid wasp</name>
    <name type="synonym">Apanteles congregatus</name>
    <dbReference type="NCBI Taxonomy" id="51543"/>
    <lineage>
        <taxon>Eukaryota</taxon>
        <taxon>Metazoa</taxon>
        <taxon>Ecdysozoa</taxon>
        <taxon>Arthropoda</taxon>
        <taxon>Hexapoda</taxon>
        <taxon>Insecta</taxon>
        <taxon>Pterygota</taxon>
        <taxon>Neoptera</taxon>
        <taxon>Endopterygota</taxon>
        <taxon>Hymenoptera</taxon>
        <taxon>Apocrita</taxon>
        <taxon>Ichneumonoidea</taxon>
        <taxon>Braconidae</taxon>
        <taxon>Microgastrinae</taxon>
        <taxon>Cotesia</taxon>
    </lineage>
</organism>
<dbReference type="OrthoDB" id="10328489at2759"/>
<evidence type="ECO:0000256" key="1">
    <source>
        <dbReference type="SAM" id="SignalP"/>
    </source>
</evidence>
<name>A0A8J2HIC0_COTCN</name>